<dbReference type="InterPro" id="IPR043128">
    <property type="entry name" value="Rev_trsase/Diguanyl_cyclase"/>
</dbReference>
<evidence type="ECO:0000259" key="1">
    <source>
        <dbReference type="PROSITE" id="PS50887"/>
    </source>
</evidence>
<dbReference type="PANTHER" id="PTHR44757:SF2">
    <property type="entry name" value="BIOFILM ARCHITECTURE MAINTENANCE PROTEIN MBAA"/>
    <property type="match status" value="1"/>
</dbReference>
<dbReference type="InterPro" id="IPR000160">
    <property type="entry name" value="GGDEF_dom"/>
</dbReference>
<sequence>MPQLAHMFTDEPPAPPRGSIAPTLPCVDFLNAYNLRASRLLAQCRREGGQLALLWIEVAVLAPPGRMVGEAEREGLIHTASQRLRNRVRSSDEVQRVGERAFAVMLLKAGVDEAALVEQRLLQALRGTYGVEGQLTQLALRIGTAVFPEDGRQAGELADAAQRSMRV</sequence>
<dbReference type="EMBL" id="JBIGHV010000011">
    <property type="protein sequence ID" value="MFG6433171.1"/>
    <property type="molecule type" value="Genomic_DNA"/>
</dbReference>
<dbReference type="InterPro" id="IPR052155">
    <property type="entry name" value="Biofilm_reg_signaling"/>
</dbReference>
<dbReference type="PROSITE" id="PS50887">
    <property type="entry name" value="GGDEF"/>
    <property type="match status" value="1"/>
</dbReference>
<dbReference type="SUPFAM" id="SSF55073">
    <property type="entry name" value="Nucleotide cyclase"/>
    <property type="match status" value="1"/>
</dbReference>
<proteinExistence type="predicted"/>
<dbReference type="EC" id="2.7.7.65" evidence="2"/>
<dbReference type="PANTHER" id="PTHR44757">
    <property type="entry name" value="DIGUANYLATE CYCLASE DGCP"/>
    <property type="match status" value="1"/>
</dbReference>
<protein>
    <submittedName>
        <fullName evidence="2">Diguanylate cyclase domain-containing protein</fullName>
        <ecNumber evidence="2">2.7.7.65</ecNumber>
    </submittedName>
</protein>
<keyword evidence="3" id="KW-1185">Reference proteome</keyword>
<reference evidence="2 3" key="1">
    <citation type="submission" date="2024-08" db="EMBL/GenBank/DDBJ databases">
        <authorList>
            <person name="Lu H."/>
        </authorList>
    </citation>
    <scope>NUCLEOTIDE SEQUENCE [LARGE SCALE GENOMIC DNA]</scope>
    <source>
        <strain evidence="2 3">LYH14W</strain>
    </source>
</reference>
<dbReference type="Gene3D" id="3.30.70.270">
    <property type="match status" value="1"/>
</dbReference>
<feature type="domain" description="GGDEF" evidence="1">
    <location>
        <begin position="49"/>
        <end position="167"/>
    </location>
</feature>
<dbReference type="GO" id="GO:0052621">
    <property type="term" value="F:diguanylate cyclase activity"/>
    <property type="evidence" value="ECO:0007669"/>
    <property type="project" value="UniProtKB-EC"/>
</dbReference>
<evidence type="ECO:0000313" key="3">
    <source>
        <dbReference type="Proteomes" id="UP001606210"/>
    </source>
</evidence>
<keyword evidence="2" id="KW-0548">Nucleotidyltransferase</keyword>
<accession>A0ABW7FBA6</accession>
<dbReference type="InterPro" id="IPR029787">
    <property type="entry name" value="Nucleotide_cyclase"/>
</dbReference>
<dbReference type="Proteomes" id="UP001606210">
    <property type="component" value="Unassembled WGS sequence"/>
</dbReference>
<evidence type="ECO:0000313" key="2">
    <source>
        <dbReference type="EMBL" id="MFG6433171.1"/>
    </source>
</evidence>
<organism evidence="2 3">
    <name type="scientific">Pelomonas parva</name>
    <dbReference type="NCBI Taxonomy" id="3299032"/>
    <lineage>
        <taxon>Bacteria</taxon>
        <taxon>Pseudomonadati</taxon>
        <taxon>Pseudomonadota</taxon>
        <taxon>Betaproteobacteria</taxon>
        <taxon>Burkholderiales</taxon>
        <taxon>Sphaerotilaceae</taxon>
        <taxon>Roseateles</taxon>
    </lineage>
</organism>
<keyword evidence="2" id="KW-0808">Transferase</keyword>
<dbReference type="Pfam" id="PF00990">
    <property type="entry name" value="GGDEF"/>
    <property type="match status" value="1"/>
</dbReference>
<name>A0ABW7FBA6_9BURK</name>
<gene>
    <name evidence="2" type="ORF">ACG00Y_24875</name>
</gene>
<dbReference type="RefSeq" id="WP_394483637.1">
    <property type="nucleotide sequence ID" value="NZ_JBIGHV010000011.1"/>
</dbReference>
<comment type="caution">
    <text evidence="2">The sequence shown here is derived from an EMBL/GenBank/DDBJ whole genome shotgun (WGS) entry which is preliminary data.</text>
</comment>